<keyword evidence="2" id="KW-1185">Reference proteome</keyword>
<dbReference type="Proteomes" id="UP001163823">
    <property type="component" value="Chromosome 7"/>
</dbReference>
<dbReference type="KEGG" id="qsa:O6P43_016923"/>
<reference evidence="1" key="1">
    <citation type="journal article" date="2023" name="Science">
        <title>Elucidation of the pathway for biosynthesis of saponin adjuvants from the soapbark tree.</title>
        <authorList>
            <person name="Reed J."/>
            <person name="Orme A."/>
            <person name="El-Demerdash A."/>
            <person name="Owen C."/>
            <person name="Martin L.B.B."/>
            <person name="Misra R.C."/>
            <person name="Kikuchi S."/>
            <person name="Rejzek M."/>
            <person name="Martin A.C."/>
            <person name="Harkess A."/>
            <person name="Leebens-Mack J."/>
            <person name="Louveau T."/>
            <person name="Stephenson M.J."/>
            <person name="Osbourn A."/>
        </authorList>
    </citation>
    <scope>NUCLEOTIDE SEQUENCE</scope>
    <source>
        <strain evidence="1">S10</strain>
    </source>
</reference>
<dbReference type="EMBL" id="JARAOO010000007">
    <property type="protein sequence ID" value="KAJ7961595.1"/>
    <property type="molecule type" value="Genomic_DNA"/>
</dbReference>
<evidence type="ECO:0000313" key="1">
    <source>
        <dbReference type="EMBL" id="KAJ7961595.1"/>
    </source>
</evidence>
<comment type="caution">
    <text evidence="1">The sequence shown here is derived from an EMBL/GenBank/DDBJ whole genome shotgun (WGS) entry which is preliminary data.</text>
</comment>
<sequence length="84" mass="9797">MVQVEFKASSSTSLKIRLYKVVLFSLVLLKFLRRENKLNFNLVKKVWNAPFWAKVTWFHKRTISLQAPRGSTHLESPPADLSDH</sequence>
<proteinExistence type="predicted"/>
<accession>A0AAD7LNU4</accession>
<organism evidence="1 2">
    <name type="scientific">Quillaja saponaria</name>
    <name type="common">Soap bark tree</name>
    <dbReference type="NCBI Taxonomy" id="32244"/>
    <lineage>
        <taxon>Eukaryota</taxon>
        <taxon>Viridiplantae</taxon>
        <taxon>Streptophyta</taxon>
        <taxon>Embryophyta</taxon>
        <taxon>Tracheophyta</taxon>
        <taxon>Spermatophyta</taxon>
        <taxon>Magnoliopsida</taxon>
        <taxon>eudicotyledons</taxon>
        <taxon>Gunneridae</taxon>
        <taxon>Pentapetalae</taxon>
        <taxon>rosids</taxon>
        <taxon>fabids</taxon>
        <taxon>Fabales</taxon>
        <taxon>Quillajaceae</taxon>
        <taxon>Quillaja</taxon>
    </lineage>
</organism>
<evidence type="ECO:0000313" key="2">
    <source>
        <dbReference type="Proteomes" id="UP001163823"/>
    </source>
</evidence>
<gene>
    <name evidence="1" type="ORF">O6P43_016923</name>
</gene>
<dbReference type="AlphaFoldDB" id="A0AAD7LNU4"/>
<protein>
    <submittedName>
        <fullName evidence="1">Uncharacterized protein</fullName>
    </submittedName>
</protein>
<name>A0AAD7LNU4_QUISA</name>